<dbReference type="InterPro" id="IPR005162">
    <property type="entry name" value="Retrotrans_gag_dom"/>
</dbReference>
<evidence type="ECO:0000259" key="2">
    <source>
        <dbReference type="Pfam" id="PF03732"/>
    </source>
</evidence>
<organism evidence="6">
    <name type="scientific">Fagus sylvatica</name>
    <name type="common">Beechnut</name>
    <dbReference type="NCBI Taxonomy" id="28930"/>
    <lineage>
        <taxon>Eukaryota</taxon>
        <taxon>Viridiplantae</taxon>
        <taxon>Streptophyta</taxon>
        <taxon>Embryophyta</taxon>
        <taxon>Tracheophyta</taxon>
        <taxon>Spermatophyta</taxon>
        <taxon>Magnoliopsida</taxon>
        <taxon>eudicotyledons</taxon>
        <taxon>Gunneridae</taxon>
        <taxon>Pentapetalae</taxon>
        <taxon>rosids</taxon>
        <taxon>fabids</taxon>
        <taxon>Fagales</taxon>
        <taxon>Fagaceae</taxon>
        <taxon>Fagus</taxon>
    </lineage>
</organism>
<dbReference type="InterPro" id="IPR012337">
    <property type="entry name" value="RNaseH-like_sf"/>
</dbReference>
<reference evidence="6" key="1">
    <citation type="submission" date="2018-02" db="EMBL/GenBank/DDBJ databases">
        <authorList>
            <person name="Cohen D.B."/>
            <person name="Kent A.D."/>
        </authorList>
    </citation>
    <scope>NUCLEOTIDE SEQUENCE</scope>
</reference>
<dbReference type="InterPro" id="IPR043502">
    <property type="entry name" value="DNA/RNA_pol_sf"/>
</dbReference>
<accession>A0A2N9G5F4</accession>
<evidence type="ECO:0000259" key="5">
    <source>
        <dbReference type="Pfam" id="PF25597"/>
    </source>
</evidence>
<evidence type="ECO:0000313" key="6">
    <source>
        <dbReference type="EMBL" id="SPC94788.1"/>
    </source>
</evidence>
<dbReference type="InterPro" id="IPR013103">
    <property type="entry name" value="RVT_2"/>
</dbReference>
<dbReference type="InterPro" id="IPR029472">
    <property type="entry name" value="Copia-like_N"/>
</dbReference>
<gene>
    <name evidence="6" type="ORF">FSB_LOCUS22670</name>
</gene>
<feature type="region of interest" description="Disordered" evidence="1">
    <location>
        <begin position="1"/>
        <end position="20"/>
    </location>
</feature>
<dbReference type="EMBL" id="OIVN01001512">
    <property type="protein sequence ID" value="SPC94788.1"/>
    <property type="molecule type" value="Genomic_DNA"/>
</dbReference>
<name>A0A2N9G5F4_FAGSY</name>
<dbReference type="InterPro" id="IPR036397">
    <property type="entry name" value="RNaseH_sf"/>
</dbReference>
<feature type="region of interest" description="Disordered" evidence="1">
    <location>
        <begin position="1376"/>
        <end position="1403"/>
    </location>
</feature>
<dbReference type="GO" id="GO:0003676">
    <property type="term" value="F:nucleic acid binding"/>
    <property type="evidence" value="ECO:0007669"/>
    <property type="project" value="InterPro"/>
</dbReference>
<feature type="compositionally biased region" description="Polar residues" evidence="1">
    <location>
        <begin position="679"/>
        <end position="705"/>
    </location>
</feature>
<feature type="compositionally biased region" description="Basic and acidic residues" evidence="1">
    <location>
        <begin position="1377"/>
        <end position="1390"/>
    </location>
</feature>
<dbReference type="Pfam" id="PF14244">
    <property type="entry name" value="Retrotran_gag_3"/>
    <property type="match status" value="1"/>
</dbReference>
<dbReference type="SUPFAM" id="SSF56672">
    <property type="entry name" value="DNA/RNA polymerases"/>
    <property type="match status" value="1"/>
</dbReference>
<feature type="domain" description="Retroviral polymerase SH3-like" evidence="5">
    <location>
        <begin position="545"/>
        <end position="606"/>
    </location>
</feature>
<evidence type="ECO:0000259" key="4">
    <source>
        <dbReference type="Pfam" id="PF14244"/>
    </source>
</evidence>
<feature type="domain" description="Reverse transcriptase Ty1/copia-type" evidence="3">
    <location>
        <begin position="807"/>
        <end position="1051"/>
    </location>
</feature>
<feature type="compositionally biased region" description="Low complexity" evidence="1">
    <location>
        <begin position="663"/>
        <end position="678"/>
    </location>
</feature>
<feature type="domain" description="Retrotransposon gag" evidence="2">
    <location>
        <begin position="122"/>
        <end position="194"/>
    </location>
</feature>
<dbReference type="Pfam" id="PF25597">
    <property type="entry name" value="SH3_retrovirus"/>
    <property type="match status" value="1"/>
</dbReference>
<dbReference type="Gene3D" id="3.30.420.10">
    <property type="entry name" value="Ribonuclease H-like superfamily/Ribonuclease H"/>
    <property type="match status" value="1"/>
</dbReference>
<dbReference type="Pfam" id="PF03732">
    <property type="entry name" value="Retrotrans_gag"/>
    <property type="match status" value="1"/>
</dbReference>
<evidence type="ECO:0000259" key="3">
    <source>
        <dbReference type="Pfam" id="PF07727"/>
    </source>
</evidence>
<dbReference type="Pfam" id="PF07727">
    <property type="entry name" value="RVT_2"/>
    <property type="match status" value="1"/>
</dbReference>
<dbReference type="CDD" id="cd09272">
    <property type="entry name" value="RNase_HI_RT_Ty1"/>
    <property type="match status" value="1"/>
</dbReference>
<dbReference type="PANTHER" id="PTHR11439">
    <property type="entry name" value="GAG-POL-RELATED RETROTRANSPOSON"/>
    <property type="match status" value="1"/>
</dbReference>
<evidence type="ECO:0000256" key="1">
    <source>
        <dbReference type="SAM" id="MobiDB-lite"/>
    </source>
</evidence>
<protein>
    <recommendedName>
        <fullName evidence="7">Integrase catalytic domain-containing protein</fullName>
    </recommendedName>
</protein>
<evidence type="ECO:0008006" key="7">
    <source>
        <dbReference type="Google" id="ProtNLM"/>
    </source>
</evidence>
<dbReference type="PANTHER" id="PTHR11439:SF498">
    <property type="entry name" value="DNAK FAMILY PROTEIN"/>
    <property type="match status" value="1"/>
</dbReference>
<sequence length="1403" mass="156061">MVSEQIPTVPTEPIAPTHTEIPISAGISSSTSTEIPVPPVAPTFAGSMDDSNPCLLTNGDNPGLSLVTQPLIGENYQTWSRSMAMALVAKNKAGFVNGSIKAVDSSSPQYGSWKRCDTMVLSWLLNSLSKEISASVIYLDTAFEVWQDLKERFSQSNGPRVYQLQKAIASLNQEQSSVSAFYTKLKGFWDELMNFRPIPACNCGALKTLLDYQRSEYVMKFLVGLNDSYASIRGQILLMEPLPTINKVFALVSQEERQRELTSGPMMHADNSGPTVLAVANYKPYGGNKNSWKEGEARYKSRARLAANQVTASTVGHYDGNTHGNASLPITSEQCHQLISFLNSQMANEASTSTHQAATIISHPPNFSGATDHMVHLAKFFTKITSILHTSVELPNGESALVTHIGTVQISDSLTLFDDLVKWKLIGRGKEKGGLYLLEYQESVCAHVSSSSFVHKSLVNKSINKSCVDTPQQNSVVERKHQHILNVARAIMFQSNIPLEHWGDCILTATYLINRTPSSVLDHKTPFEILHKSKPTFSHLKIFGCLCYVSTLAHNRTKFSPRATKCVFLGYPYGVKGYKVMDLTTHKIFISRDVIFHESIFPFHSLKSITSRIDPFSTLVLPHCIDEDHTSFQSMMPTFPSNSPIPADTSLGLADHTAFPIPDSMSSPSIDSNNSISDTTFDSAASTPLSPSVPLSDTVPSSNSPAVHIRKSTRPSNPPKYLHDYHCNLAASPCPDLSASPDKATALPSGKPYCISEYLSYSNLSLPFRKYALAISTAIEPQFYHQAVHSKEWRDAMQEELNALETNNTWSLTTLPSHKSPIGCKWVYKIKHRADGSIERHKARLVAKGYTQKEGFDYYDTFSPVAKFGTVRLLLAVAAVKNWHIAQLDVNNAFLHGVLNEEVYMSLPPGFHSKGGQSNMVCKLHKSLYGLKQASRQWFDKFSSTLIQHGFTQSKSDYSMFTQQKGSSFTVLLVYVDDILITSDDLEAITNLKLFLDKQFKLKDLGNLRYFLGLEVARSPTGISLCQRKYALEILTDAGMLGCKPAKFPMEQQCKLSRAEGTLLKEPSNYRRLVGRLLYLTLTRPDITYAVHKLSQYMDQPRQPHLQAAYRVLQYVKGTPGKGLFFSSKSELHLKGFTDSDWASCPDTRKSVTGYCIFLGESLISWKSKKQTTISRSSAEAEYRAMTMAVCCDSWSKLAVQSAVSHQVVKLSWNKLAVQSAVSHQVVKLSWNKLAVQPAVYQEVVNFLIKYKSEYRAIAHASTEIIWLQSLLTELGMKSTSPPVLWCDNVGATYLTANPLSHTCTKHIEIDVHFVRDLVSAKALSIRFISSKGQIADTFTKPLPTAKFIFLRANLNVRELPLRLHGPIRTAIPDKPFISDKSLKDKDKQQQPHLIQEEDLSTQ</sequence>
<dbReference type="SUPFAM" id="SSF53098">
    <property type="entry name" value="Ribonuclease H-like"/>
    <property type="match status" value="1"/>
</dbReference>
<proteinExistence type="predicted"/>
<dbReference type="InterPro" id="IPR057670">
    <property type="entry name" value="SH3_retrovirus"/>
</dbReference>
<feature type="region of interest" description="Disordered" evidence="1">
    <location>
        <begin position="663"/>
        <end position="718"/>
    </location>
</feature>
<feature type="domain" description="Retrotransposon Copia-like N-terminal" evidence="4">
    <location>
        <begin position="60"/>
        <end position="101"/>
    </location>
</feature>